<name>A0ABC8T8I0_9AQUA</name>
<dbReference type="AlphaFoldDB" id="A0ABC8T8I0"/>
<evidence type="ECO:0000313" key="3">
    <source>
        <dbReference type="Proteomes" id="UP001642360"/>
    </source>
</evidence>
<gene>
    <name evidence="1" type="ORF">ILEXP_LOCUS28983</name>
    <name evidence="2" type="ORF">ILEXP_LOCUS34895</name>
</gene>
<reference evidence="2 3" key="1">
    <citation type="submission" date="2024-02" db="EMBL/GenBank/DDBJ databases">
        <authorList>
            <person name="Vignale AGUSTIN F."/>
            <person name="Sosa J E."/>
            <person name="Modenutti C."/>
        </authorList>
    </citation>
    <scope>NUCLEOTIDE SEQUENCE [LARGE SCALE GENOMIC DNA]</scope>
</reference>
<protein>
    <submittedName>
        <fullName evidence="2">Uncharacterized protein</fullName>
    </submittedName>
</protein>
<dbReference type="EMBL" id="CAUOFW020004447">
    <property type="protein sequence ID" value="CAK9165722.1"/>
    <property type="molecule type" value="Genomic_DNA"/>
</dbReference>
<proteinExistence type="predicted"/>
<evidence type="ECO:0000313" key="2">
    <source>
        <dbReference type="EMBL" id="CAK9165722.1"/>
    </source>
</evidence>
<evidence type="ECO:0000313" key="1">
    <source>
        <dbReference type="EMBL" id="CAK9160242.1"/>
    </source>
</evidence>
<dbReference type="EMBL" id="CAUOFW020003487">
    <property type="protein sequence ID" value="CAK9160242.1"/>
    <property type="molecule type" value="Genomic_DNA"/>
</dbReference>
<sequence>MYLVMKRAACKTSRIYIAFVNWNEQVQFHPSSFTTVAQYSFILYRILLVIDAILIQNEEFYFPMVVGSSDKNGNMLKRRLQLNNVTPCMGTLVKLLLARG</sequence>
<comment type="caution">
    <text evidence="2">The sequence shown here is derived from an EMBL/GenBank/DDBJ whole genome shotgun (WGS) entry which is preliminary data.</text>
</comment>
<accession>A0ABC8T8I0</accession>
<dbReference type="Proteomes" id="UP001642360">
    <property type="component" value="Unassembled WGS sequence"/>
</dbReference>
<organism evidence="2 3">
    <name type="scientific">Ilex paraguariensis</name>
    <name type="common">yerba mate</name>
    <dbReference type="NCBI Taxonomy" id="185542"/>
    <lineage>
        <taxon>Eukaryota</taxon>
        <taxon>Viridiplantae</taxon>
        <taxon>Streptophyta</taxon>
        <taxon>Embryophyta</taxon>
        <taxon>Tracheophyta</taxon>
        <taxon>Spermatophyta</taxon>
        <taxon>Magnoliopsida</taxon>
        <taxon>eudicotyledons</taxon>
        <taxon>Gunneridae</taxon>
        <taxon>Pentapetalae</taxon>
        <taxon>asterids</taxon>
        <taxon>campanulids</taxon>
        <taxon>Aquifoliales</taxon>
        <taxon>Aquifoliaceae</taxon>
        <taxon>Ilex</taxon>
    </lineage>
</organism>
<keyword evidence="3" id="KW-1185">Reference proteome</keyword>